<evidence type="ECO:0000313" key="9">
    <source>
        <dbReference type="EMBL" id="TDR88220.1"/>
    </source>
</evidence>
<evidence type="ECO:0000256" key="7">
    <source>
        <dbReference type="PROSITE-ProRule" id="PRU01373"/>
    </source>
</evidence>
<reference evidence="9 10" key="1">
    <citation type="submission" date="2019-03" db="EMBL/GenBank/DDBJ databases">
        <title>Genomic Encyclopedia of Type Strains, Phase IV (KMG-IV): sequencing the most valuable type-strain genomes for metagenomic binning, comparative biology and taxonomic classification.</title>
        <authorList>
            <person name="Goeker M."/>
        </authorList>
    </citation>
    <scope>NUCLEOTIDE SEQUENCE [LARGE SCALE GENOMIC DNA]</scope>
    <source>
        <strain evidence="9 10">DSM 25903</strain>
    </source>
</reference>
<dbReference type="InterPro" id="IPR005490">
    <property type="entry name" value="LD_TPept_cat_dom"/>
</dbReference>
<sequence>MRRSGWLAAGCLVLSLAGLAIGYHVAGPDTPPLSAAVRADAILIEKAAHRMALLKGGQTIAVYRVSLGRGGSAPKRREGDHLVPEGAYRIETRNPRSAYHLSLKISYPSAEDGAAAAARGEPPGSNIMIHGIRNGFGWLGRLHRLVDWTAGCIAVTDAEMESIWRAVPDGTPVEIRA</sequence>
<dbReference type="UniPathway" id="UPA00219"/>
<evidence type="ECO:0000256" key="3">
    <source>
        <dbReference type="ARBA" id="ARBA00022679"/>
    </source>
</evidence>
<dbReference type="InterPro" id="IPR038063">
    <property type="entry name" value="Transpep_catalytic_dom"/>
</dbReference>
<dbReference type="Pfam" id="PF03734">
    <property type="entry name" value="YkuD"/>
    <property type="match status" value="1"/>
</dbReference>
<dbReference type="GO" id="GO:0008360">
    <property type="term" value="P:regulation of cell shape"/>
    <property type="evidence" value="ECO:0007669"/>
    <property type="project" value="UniProtKB-UniRule"/>
</dbReference>
<name>A0A4R7BRB4_9HYPH</name>
<evidence type="ECO:0000256" key="5">
    <source>
        <dbReference type="ARBA" id="ARBA00022984"/>
    </source>
</evidence>
<dbReference type="Proteomes" id="UP000295122">
    <property type="component" value="Unassembled WGS sequence"/>
</dbReference>
<evidence type="ECO:0000256" key="1">
    <source>
        <dbReference type="ARBA" id="ARBA00004752"/>
    </source>
</evidence>
<comment type="similarity">
    <text evidence="2">Belongs to the YkuD family.</text>
</comment>
<evidence type="ECO:0000313" key="10">
    <source>
        <dbReference type="Proteomes" id="UP000295122"/>
    </source>
</evidence>
<keyword evidence="3" id="KW-0808">Transferase</keyword>
<keyword evidence="5 7" id="KW-0573">Peptidoglycan synthesis</keyword>
<dbReference type="GO" id="GO:0016740">
    <property type="term" value="F:transferase activity"/>
    <property type="evidence" value="ECO:0007669"/>
    <property type="project" value="UniProtKB-KW"/>
</dbReference>
<dbReference type="CDD" id="cd16913">
    <property type="entry name" value="YkuD_like"/>
    <property type="match status" value="1"/>
</dbReference>
<dbReference type="GO" id="GO:0009252">
    <property type="term" value="P:peptidoglycan biosynthetic process"/>
    <property type="evidence" value="ECO:0007669"/>
    <property type="project" value="UniProtKB-UniPathway"/>
</dbReference>
<dbReference type="GO" id="GO:0004180">
    <property type="term" value="F:carboxypeptidase activity"/>
    <property type="evidence" value="ECO:0007669"/>
    <property type="project" value="UniProtKB-ARBA"/>
</dbReference>
<evidence type="ECO:0000256" key="6">
    <source>
        <dbReference type="ARBA" id="ARBA00023316"/>
    </source>
</evidence>
<keyword evidence="4 7" id="KW-0133">Cell shape</keyword>
<keyword evidence="10" id="KW-1185">Reference proteome</keyword>
<dbReference type="SUPFAM" id="SSF141523">
    <property type="entry name" value="L,D-transpeptidase catalytic domain-like"/>
    <property type="match status" value="1"/>
</dbReference>
<dbReference type="OrthoDB" id="9809748at2"/>
<gene>
    <name evidence="9" type="ORF">EV668_4092</name>
</gene>
<organism evidence="9 10">
    <name type="scientific">Enterovirga rhinocerotis</name>
    <dbReference type="NCBI Taxonomy" id="1339210"/>
    <lineage>
        <taxon>Bacteria</taxon>
        <taxon>Pseudomonadati</taxon>
        <taxon>Pseudomonadota</taxon>
        <taxon>Alphaproteobacteria</taxon>
        <taxon>Hyphomicrobiales</taxon>
        <taxon>Methylobacteriaceae</taxon>
        <taxon>Enterovirga</taxon>
    </lineage>
</organism>
<dbReference type="EMBL" id="SNZR01000015">
    <property type="protein sequence ID" value="TDR88220.1"/>
    <property type="molecule type" value="Genomic_DNA"/>
</dbReference>
<evidence type="ECO:0000256" key="2">
    <source>
        <dbReference type="ARBA" id="ARBA00005992"/>
    </source>
</evidence>
<dbReference type="PANTHER" id="PTHR36699:SF1">
    <property type="entry name" value="L,D-TRANSPEPTIDASE YAFK-RELATED"/>
    <property type="match status" value="1"/>
</dbReference>
<keyword evidence="6 7" id="KW-0961">Cell wall biogenesis/degradation</keyword>
<dbReference type="PANTHER" id="PTHR36699">
    <property type="entry name" value="LD-TRANSPEPTIDASE"/>
    <property type="match status" value="1"/>
</dbReference>
<dbReference type="GO" id="GO:0071555">
    <property type="term" value="P:cell wall organization"/>
    <property type="evidence" value="ECO:0007669"/>
    <property type="project" value="UniProtKB-UniRule"/>
</dbReference>
<comment type="caution">
    <text evidence="9">The sequence shown here is derived from an EMBL/GenBank/DDBJ whole genome shotgun (WGS) entry which is preliminary data.</text>
</comment>
<dbReference type="Gene3D" id="2.40.440.10">
    <property type="entry name" value="L,D-transpeptidase catalytic domain-like"/>
    <property type="match status" value="1"/>
</dbReference>
<feature type="domain" description="L,D-TPase catalytic" evidence="8">
    <location>
        <begin position="40"/>
        <end position="176"/>
    </location>
</feature>
<feature type="active site" description="Nucleophile" evidence="7">
    <location>
        <position position="152"/>
    </location>
</feature>
<proteinExistence type="inferred from homology"/>
<dbReference type="RefSeq" id="WP_133773533.1">
    <property type="nucleotide sequence ID" value="NZ_SNZR01000015.1"/>
</dbReference>
<evidence type="ECO:0000259" key="8">
    <source>
        <dbReference type="PROSITE" id="PS52029"/>
    </source>
</evidence>
<protein>
    <submittedName>
        <fullName evidence="9">L,D-transpeptidase-like protein</fullName>
    </submittedName>
</protein>
<dbReference type="PROSITE" id="PS52029">
    <property type="entry name" value="LD_TPASE"/>
    <property type="match status" value="1"/>
</dbReference>
<comment type="pathway">
    <text evidence="1 7">Cell wall biogenesis; peptidoglycan biosynthesis.</text>
</comment>
<feature type="active site" description="Proton donor/acceptor" evidence="7">
    <location>
        <position position="130"/>
    </location>
</feature>
<evidence type="ECO:0000256" key="4">
    <source>
        <dbReference type="ARBA" id="ARBA00022960"/>
    </source>
</evidence>
<dbReference type="AlphaFoldDB" id="A0A4R7BRB4"/>
<accession>A0A4R7BRB4</accession>